<evidence type="ECO:0008006" key="10">
    <source>
        <dbReference type="Google" id="ProtNLM"/>
    </source>
</evidence>
<evidence type="ECO:0000256" key="4">
    <source>
        <dbReference type="ARBA" id="ARBA00022525"/>
    </source>
</evidence>
<name>A0A0L0FKI5_9EUKA</name>
<keyword evidence="6" id="KW-0472">Membrane</keyword>
<dbReference type="PANTHER" id="PTHR11319">
    <property type="entry name" value="G PROTEIN-COUPLED RECEPTOR-RELATED"/>
    <property type="match status" value="1"/>
</dbReference>
<dbReference type="NCBIfam" id="TIGR01376">
    <property type="entry name" value="POMP_repeat"/>
    <property type="match status" value="1"/>
</dbReference>
<evidence type="ECO:0000256" key="1">
    <source>
        <dbReference type="ARBA" id="ARBA00004196"/>
    </source>
</evidence>
<organism evidence="8 9">
    <name type="scientific">Sphaeroforma arctica JP610</name>
    <dbReference type="NCBI Taxonomy" id="667725"/>
    <lineage>
        <taxon>Eukaryota</taxon>
        <taxon>Ichthyosporea</taxon>
        <taxon>Ichthyophonida</taxon>
        <taxon>Sphaeroforma</taxon>
    </lineage>
</organism>
<evidence type="ECO:0000313" key="9">
    <source>
        <dbReference type="Proteomes" id="UP000054560"/>
    </source>
</evidence>
<dbReference type="EMBL" id="KQ242783">
    <property type="protein sequence ID" value="KNC77275.1"/>
    <property type="molecule type" value="Genomic_DNA"/>
</dbReference>
<evidence type="ECO:0000256" key="6">
    <source>
        <dbReference type="ARBA" id="ARBA00023136"/>
    </source>
</evidence>
<dbReference type="PANTHER" id="PTHR11319:SF35">
    <property type="entry name" value="OUTER MEMBRANE PROTEIN PMPC-RELATED"/>
    <property type="match status" value="1"/>
</dbReference>
<dbReference type="InterPro" id="IPR011050">
    <property type="entry name" value="Pectin_lyase_fold/virulence"/>
</dbReference>
<reference evidence="8 9" key="1">
    <citation type="submission" date="2011-02" db="EMBL/GenBank/DDBJ databases">
        <title>The Genome Sequence of Sphaeroforma arctica JP610.</title>
        <authorList>
            <consortium name="The Broad Institute Genome Sequencing Platform"/>
            <person name="Russ C."/>
            <person name="Cuomo C."/>
            <person name="Young S.K."/>
            <person name="Zeng Q."/>
            <person name="Gargeya S."/>
            <person name="Alvarado L."/>
            <person name="Berlin A."/>
            <person name="Chapman S.B."/>
            <person name="Chen Z."/>
            <person name="Freedman E."/>
            <person name="Gellesch M."/>
            <person name="Goldberg J."/>
            <person name="Griggs A."/>
            <person name="Gujja S."/>
            <person name="Heilman E."/>
            <person name="Heiman D."/>
            <person name="Howarth C."/>
            <person name="Mehta T."/>
            <person name="Neiman D."/>
            <person name="Pearson M."/>
            <person name="Roberts A."/>
            <person name="Saif S."/>
            <person name="Shea T."/>
            <person name="Shenoy N."/>
            <person name="Sisk P."/>
            <person name="Stolte C."/>
            <person name="Sykes S."/>
            <person name="White J."/>
            <person name="Yandava C."/>
            <person name="Burger G."/>
            <person name="Gray M.W."/>
            <person name="Holland P.W.H."/>
            <person name="King N."/>
            <person name="Lang F.B.F."/>
            <person name="Roger A.J."/>
            <person name="Ruiz-Trillo I."/>
            <person name="Haas B."/>
            <person name="Nusbaum C."/>
            <person name="Birren B."/>
        </authorList>
    </citation>
    <scope>NUCLEOTIDE SEQUENCE [LARGE SCALE GENOMIC DNA]</scope>
    <source>
        <strain evidence="8 9">JP610</strain>
    </source>
</reference>
<keyword evidence="4" id="KW-0964">Secreted</keyword>
<dbReference type="InterPro" id="IPR003368">
    <property type="entry name" value="POMP_repeat"/>
</dbReference>
<keyword evidence="5" id="KW-0732">Signal</keyword>
<evidence type="ECO:0000256" key="7">
    <source>
        <dbReference type="ARBA" id="ARBA00023237"/>
    </source>
</evidence>
<accession>A0A0L0FKI5</accession>
<dbReference type="InterPro" id="IPR012334">
    <property type="entry name" value="Pectin_lyas_fold"/>
</dbReference>
<evidence type="ECO:0000256" key="3">
    <source>
        <dbReference type="ARBA" id="ARBA00004613"/>
    </source>
</evidence>
<proteinExistence type="predicted"/>
<dbReference type="Proteomes" id="UP000054560">
    <property type="component" value="Unassembled WGS sequence"/>
</dbReference>
<evidence type="ECO:0000256" key="2">
    <source>
        <dbReference type="ARBA" id="ARBA00004442"/>
    </source>
</evidence>
<dbReference type="SUPFAM" id="SSF51126">
    <property type="entry name" value="Pectin lyase-like"/>
    <property type="match status" value="1"/>
</dbReference>
<dbReference type="RefSeq" id="XP_014151177.1">
    <property type="nucleotide sequence ID" value="XM_014295702.1"/>
</dbReference>
<dbReference type="Gene3D" id="2.160.20.10">
    <property type="entry name" value="Single-stranded right-handed beta-helix, Pectin lyase-like"/>
    <property type="match status" value="1"/>
</dbReference>
<gene>
    <name evidence="8" type="ORF">SARC_10259</name>
</gene>
<comment type="subcellular location">
    <subcellularLocation>
        <location evidence="1">Cell envelope</location>
    </subcellularLocation>
    <subcellularLocation>
        <location evidence="2">Cell outer membrane</location>
    </subcellularLocation>
    <subcellularLocation>
        <location evidence="3">Secreted</location>
    </subcellularLocation>
</comment>
<keyword evidence="9" id="KW-1185">Reference proteome</keyword>
<protein>
    <recommendedName>
        <fullName evidence="10">Right handed beta helix domain-containing protein</fullName>
    </recommendedName>
</protein>
<evidence type="ECO:0000313" key="8">
    <source>
        <dbReference type="EMBL" id="KNC77275.1"/>
    </source>
</evidence>
<keyword evidence="7" id="KW-0998">Cell outer membrane</keyword>
<evidence type="ECO:0000256" key="5">
    <source>
        <dbReference type="ARBA" id="ARBA00022729"/>
    </source>
</evidence>
<dbReference type="GO" id="GO:0005576">
    <property type="term" value="C:extracellular region"/>
    <property type="evidence" value="ECO:0007669"/>
    <property type="project" value="UniProtKB-SubCell"/>
</dbReference>
<dbReference type="GeneID" id="25910763"/>
<dbReference type="AlphaFoldDB" id="A0A0L0FKI5"/>
<sequence>ITLLSKNGGSQRGGAIYVQENTFADNGACWYNERLSNSSVFNNSVFDSNAASANGGVFVSGSHLQLNNCALTNNTAFTGSIVYSGAALTLNDCAMTTNRATSKGGLYVFILNDVLLNNLTAMENIAGGHGAVVVTDGTDVFAVQSTFHYNHACNFTYNSVANGTSGGALWTGSGAFVLHNVTGHHNQASDDGGFADGGDKVSVTDSSLVYNTTVNQGGAPKAYGAVSVVRSDISSNTAGNSGGAIEVSDSVSLTNSTLTCNRAASGAAIATSSLLLVVDPPPPPGI</sequence>
<feature type="non-terminal residue" evidence="8">
    <location>
        <position position="1"/>
    </location>
</feature>